<keyword evidence="2" id="KW-1185">Reference proteome</keyword>
<dbReference type="InterPro" id="IPR009241">
    <property type="entry name" value="HigB-like"/>
</dbReference>
<dbReference type="OrthoDB" id="3233388at2"/>
<name>A0A2U2N0S7_9BIFI</name>
<evidence type="ECO:0000313" key="2">
    <source>
        <dbReference type="Proteomes" id="UP000245876"/>
    </source>
</evidence>
<organism evidence="1 2">
    <name type="scientific">Bifidobacterium callitrichidarum</name>
    <dbReference type="NCBI Taxonomy" id="2052941"/>
    <lineage>
        <taxon>Bacteria</taxon>
        <taxon>Bacillati</taxon>
        <taxon>Actinomycetota</taxon>
        <taxon>Actinomycetes</taxon>
        <taxon>Bifidobacteriales</taxon>
        <taxon>Bifidobacteriaceae</taxon>
        <taxon>Bifidobacterium</taxon>
    </lineage>
</organism>
<evidence type="ECO:0000313" key="1">
    <source>
        <dbReference type="EMBL" id="PWG62668.1"/>
    </source>
</evidence>
<protein>
    <submittedName>
        <fullName evidence="1">Addiction module toxin RelE</fullName>
    </submittedName>
</protein>
<dbReference type="EMBL" id="QFFM01000033">
    <property type="protein sequence ID" value="PWG62668.1"/>
    <property type="molecule type" value="Genomic_DNA"/>
</dbReference>
<comment type="caution">
    <text evidence="1">The sequence shown here is derived from an EMBL/GenBank/DDBJ whole genome shotgun (WGS) entry which is preliminary data.</text>
</comment>
<accession>A0A2U2N0S7</accession>
<dbReference type="AlphaFoldDB" id="A0A2U2N0S7"/>
<proteinExistence type="predicted"/>
<dbReference type="RefSeq" id="WP_109058034.1">
    <property type="nucleotide sequence ID" value="NZ_QFFM01000033.1"/>
</dbReference>
<gene>
    <name evidence="1" type="ORF">DF196_11965</name>
</gene>
<sequence length="118" mass="14207">MVRFDYYTEGDHSSQFEEWIRKLPPKDKIKLLATIHNIEQYGLQIALRKEWVKKIDDEIWEIRSRFGNNIQRGPFFFAQGDLCIITHGFTKKTQKTPKSEINRAREIMKRYKENNHAH</sequence>
<reference evidence="1 2" key="1">
    <citation type="journal article" date="2018" name="Int. J. Syst. Evol. Microbiol.">
        <title>Bifidobacterium callitrichidarum sp. nov. from the faeces of the emperor tamarin (Saguinus imperator).</title>
        <authorList>
            <person name="Modesto M."/>
            <person name="Michelini S."/>
            <person name="Sansosti M.C."/>
            <person name="De Filippo C."/>
            <person name="Cavalieri D."/>
            <person name="Qvirist L."/>
            <person name="Andlid T."/>
            <person name="Spiezio C."/>
            <person name="Sandri C."/>
            <person name="Pascarelli S."/>
            <person name="Sgorbati B."/>
            <person name="Mattarelli P."/>
        </authorList>
    </citation>
    <scope>NUCLEOTIDE SEQUENCE [LARGE SCALE GENOMIC DNA]</scope>
    <source>
        <strain evidence="1 2">TRI 5</strain>
    </source>
</reference>
<dbReference type="Pfam" id="PF05973">
    <property type="entry name" value="Gp49"/>
    <property type="match status" value="1"/>
</dbReference>
<dbReference type="Proteomes" id="UP000245876">
    <property type="component" value="Unassembled WGS sequence"/>
</dbReference>